<evidence type="ECO:0000256" key="1">
    <source>
        <dbReference type="SAM" id="MobiDB-lite"/>
    </source>
</evidence>
<dbReference type="PROSITE" id="PS50011">
    <property type="entry name" value="PROTEIN_KINASE_DOM"/>
    <property type="match status" value="1"/>
</dbReference>
<keyword evidence="4" id="KW-1185">Reference proteome</keyword>
<evidence type="ECO:0000259" key="2">
    <source>
        <dbReference type="PROSITE" id="PS50011"/>
    </source>
</evidence>
<comment type="caution">
    <text evidence="3">The sequence shown here is derived from an EMBL/GenBank/DDBJ whole genome shotgun (WGS) entry which is preliminary data.</text>
</comment>
<organism evidence="3 4">
    <name type="scientific">Hydnum rufescens UP504</name>
    <dbReference type="NCBI Taxonomy" id="1448309"/>
    <lineage>
        <taxon>Eukaryota</taxon>
        <taxon>Fungi</taxon>
        <taxon>Dikarya</taxon>
        <taxon>Basidiomycota</taxon>
        <taxon>Agaricomycotina</taxon>
        <taxon>Agaricomycetes</taxon>
        <taxon>Cantharellales</taxon>
        <taxon>Hydnaceae</taxon>
        <taxon>Hydnum</taxon>
    </lineage>
</organism>
<protein>
    <recommendedName>
        <fullName evidence="2">Protein kinase domain-containing protein</fullName>
    </recommendedName>
</protein>
<dbReference type="GO" id="GO:0005524">
    <property type="term" value="F:ATP binding"/>
    <property type="evidence" value="ECO:0007669"/>
    <property type="project" value="InterPro"/>
</dbReference>
<dbReference type="InterPro" id="IPR000719">
    <property type="entry name" value="Prot_kinase_dom"/>
</dbReference>
<name>A0A9P6E1H7_9AGAM</name>
<dbReference type="AlphaFoldDB" id="A0A9P6E1H7"/>
<dbReference type="PANTHER" id="PTHR44329">
    <property type="entry name" value="SERINE/THREONINE-PROTEIN KINASE TNNI3K-RELATED"/>
    <property type="match status" value="1"/>
</dbReference>
<dbReference type="Gene3D" id="1.10.510.10">
    <property type="entry name" value="Transferase(Phosphotransferase) domain 1"/>
    <property type="match status" value="1"/>
</dbReference>
<feature type="compositionally biased region" description="Polar residues" evidence="1">
    <location>
        <begin position="439"/>
        <end position="448"/>
    </location>
</feature>
<dbReference type="Proteomes" id="UP000886523">
    <property type="component" value="Unassembled WGS sequence"/>
</dbReference>
<feature type="region of interest" description="Disordered" evidence="1">
    <location>
        <begin position="395"/>
        <end position="476"/>
    </location>
</feature>
<dbReference type="PANTHER" id="PTHR44329:SF214">
    <property type="entry name" value="PROTEIN KINASE DOMAIN-CONTAINING PROTEIN"/>
    <property type="match status" value="1"/>
</dbReference>
<accession>A0A9P6E1H7</accession>
<feature type="domain" description="Protein kinase" evidence="2">
    <location>
        <begin position="52"/>
        <end position="338"/>
    </location>
</feature>
<feature type="compositionally biased region" description="Polar residues" evidence="1">
    <location>
        <begin position="423"/>
        <end position="432"/>
    </location>
</feature>
<dbReference type="InterPro" id="IPR051681">
    <property type="entry name" value="Ser/Thr_Kinases-Pseudokinases"/>
</dbReference>
<dbReference type="EMBL" id="MU128924">
    <property type="protein sequence ID" value="KAF9518530.1"/>
    <property type="molecule type" value="Genomic_DNA"/>
</dbReference>
<dbReference type="GO" id="GO:0004674">
    <property type="term" value="F:protein serine/threonine kinase activity"/>
    <property type="evidence" value="ECO:0007669"/>
    <property type="project" value="TreeGrafter"/>
</dbReference>
<sequence>MKIIYIEEFMGAIQREMNSYPAKSQTYKLYDERLQQLYQRSKVLPPVNEFDVNDIRRIGNASSTDTRFGPVWKGKTSAGDVVSVKLCSAFNATDKSRQTLYNAVQRWNRLRHPNLQRILGVWYPPNARDSVFSIVSKGIKLGDAIQYISSNPSVDRIHLLLGVALGLKYLHAQGIPHGDLRGNSVLIKDNGDACLTNFGLLGALEEGCGAFVAVALVNLGSVRWMAPEIYDSELIGKERGTVTKETDCHSFGMLILEFLTGQPPFSYIPQDPVVVVELVRGGRPIRPAISPQARQTPSQSLDDSLWSLCEACWAFPPVKRLAAGEIVDSLRVYQHSSRADEARAKSPLLFTTALRSEFTVPTPGFGPVPLRQLSAVDTESLERILDPIPEARVDEDYENFPAVGKSGTERVHDEAPARPVSPPSSHHTQTATPPRAETPRSSGSSQERPVSVPESSVKEFEAEYDPPTQDGPPPLKLASYVCSSSCPLFIV</sequence>
<proteinExistence type="predicted"/>
<dbReference type="InterPro" id="IPR011009">
    <property type="entry name" value="Kinase-like_dom_sf"/>
</dbReference>
<gene>
    <name evidence="3" type="ORF">BS47DRAFT_260685</name>
</gene>
<dbReference type="Pfam" id="PF00069">
    <property type="entry name" value="Pkinase"/>
    <property type="match status" value="1"/>
</dbReference>
<dbReference type="SUPFAM" id="SSF56112">
    <property type="entry name" value="Protein kinase-like (PK-like)"/>
    <property type="match status" value="1"/>
</dbReference>
<feature type="compositionally biased region" description="Basic and acidic residues" evidence="1">
    <location>
        <begin position="407"/>
        <end position="416"/>
    </location>
</feature>
<dbReference type="OrthoDB" id="346907at2759"/>
<evidence type="ECO:0000313" key="4">
    <source>
        <dbReference type="Proteomes" id="UP000886523"/>
    </source>
</evidence>
<reference evidence="3" key="1">
    <citation type="journal article" date="2020" name="Nat. Commun.">
        <title>Large-scale genome sequencing of mycorrhizal fungi provides insights into the early evolution of symbiotic traits.</title>
        <authorList>
            <person name="Miyauchi S."/>
            <person name="Kiss E."/>
            <person name="Kuo A."/>
            <person name="Drula E."/>
            <person name="Kohler A."/>
            <person name="Sanchez-Garcia M."/>
            <person name="Morin E."/>
            <person name="Andreopoulos B."/>
            <person name="Barry K.W."/>
            <person name="Bonito G."/>
            <person name="Buee M."/>
            <person name="Carver A."/>
            <person name="Chen C."/>
            <person name="Cichocki N."/>
            <person name="Clum A."/>
            <person name="Culley D."/>
            <person name="Crous P.W."/>
            <person name="Fauchery L."/>
            <person name="Girlanda M."/>
            <person name="Hayes R.D."/>
            <person name="Keri Z."/>
            <person name="LaButti K."/>
            <person name="Lipzen A."/>
            <person name="Lombard V."/>
            <person name="Magnuson J."/>
            <person name="Maillard F."/>
            <person name="Murat C."/>
            <person name="Nolan M."/>
            <person name="Ohm R.A."/>
            <person name="Pangilinan J."/>
            <person name="Pereira M.F."/>
            <person name="Perotto S."/>
            <person name="Peter M."/>
            <person name="Pfister S."/>
            <person name="Riley R."/>
            <person name="Sitrit Y."/>
            <person name="Stielow J.B."/>
            <person name="Szollosi G."/>
            <person name="Zifcakova L."/>
            <person name="Stursova M."/>
            <person name="Spatafora J.W."/>
            <person name="Tedersoo L."/>
            <person name="Vaario L.M."/>
            <person name="Yamada A."/>
            <person name="Yan M."/>
            <person name="Wang P."/>
            <person name="Xu J."/>
            <person name="Bruns T."/>
            <person name="Baldrian P."/>
            <person name="Vilgalys R."/>
            <person name="Dunand C."/>
            <person name="Henrissat B."/>
            <person name="Grigoriev I.V."/>
            <person name="Hibbett D."/>
            <person name="Nagy L.G."/>
            <person name="Martin F.M."/>
        </authorList>
    </citation>
    <scope>NUCLEOTIDE SEQUENCE</scope>
    <source>
        <strain evidence="3">UP504</strain>
    </source>
</reference>
<evidence type="ECO:0000313" key="3">
    <source>
        <dbReference type="EMBL" id="KAF9518530.1"/>
    </source>
</evidence>